<name>A0A4U3MA76_9ACTN</name>
<dbReference type="InterPro" id="IPR000719">
    <property type="entry name" value="Prot_kinase_dom"/>
</dbReference>
<evidence type="ECO:0000259" key="2">
    <source>
        <dbReference type="PROSITE" id="PS50011"/>
    </source>
</evidence>
<dbReference type="Pfam" id="PF00069">
    <property type="entry name" value="Pkinase"/>
    <property type="match status" value="1"/>
</dbReference>
<feature type="compositionally biased region" description="Basic and acidic residues" evidence="1">
    <location>
        <begin position="316"/>
        <end position="325"/>
    </location>
</feature>
<organism evidence="3 4">
    <name type="scientific">Herbidospora galbida</name>
    <dbReference type="NCBI Taxonomy" id="2575442"/>
    <lineage>
        <taxon>Bacteria</taxon>
        <taxon>Bacillati</taxon>
        <taxon>Actinomycetota</taxon>
        <taxon>Actinomycetes</taxon>
        <taxon>Streptosporangiales</taxon>
        <taxon>Streptosporangiaceae</taxon>
        <taxon>Herbidospora</taxon>
    </lineage>
</organism>
<dbReference type="Gene3D" id="1.10.510.10">
    <property type="entry name" value="Transferase(Phosphotransferase) domain 1"/>
    <property type="match status" value="1"/>
</dbReference>
<evidence type="ECO:0000313" key="4">
    <source>
        <dbReference type="Proteomes" id="UP000308705"/>
    </source>
</evidence>
<dbReference type="SMART" id="SM00220">
    <property type="entry name" value="S_TKc"/>
    <property type="match status" value="1"/>
</dbReference>
<proteinExistence type="predicted"/>
<dbReference type="RefSeq" id="WP_137249806.1">
    <property type="nucleotide sequence ID" value="NZ_SZQA01000029.1"/>
</dbReference>
<dbReference type="InterPro" id="IPR011009">
    <property type="entry name" value="Kinase-like_dom_sf"/>
</dbReference>
<dbReference type="PANTHER" id="PTHR44167">
    <property type="entry name" value="OVARIAN-SPECIFIC SERINE/THREONINE-PROTEIN KINASE LOK-RELATED"/>
    <property type="match status" value="1"/>
</dbReference>
<protein>
    <recommendedName>
        <fullName evidence="2">Protein kinase domain-containing protein</fullName>
    </recommendedName>
</protein>
<keyword evidence="4" id="KW-1185">Reference proteome</keyword>
<dbReference type="EMBL" id="SZQA01000029">
    <property type="protein sequence ID" value="TKK85242.1"/>
    <property type="molecule type" value="Genomic_DNA"/>
</dbReference>
<dbReference type="PANTHER" id="PTHR44167:SF24">
    <property type="entry name" value="SERINE_THREONINE-PROTEIN KINASE CHK2"/>
    <property type="match status" value="1"/>
</dbReference>
<feature type="region of interest" description="Disordered" evidence="1">
    <location>
        <begin position="293"/>
        <end position="325"/>
    </location>
</feature>
<accession>A0A4U3MA76</accession>
<dbReference type="Proteomes" id="UP000308705">
    <property type="component" value="Unassembled WGS sequence"/>
</dbReference>
<dbReference type="AlphaFoldDB" id="A0A4U3MA76"/>
<dbReference type="SUPFAM" id="SSF56112">
    <property type="entry name" value="Protein kinase-like (PK-like)"/>
    <property type="match status" value="1"/>
</dbReference>
<gene>
    <name evidence="3" type="ORF">FDA94_26600</name>
</gene>
<sequence>MTLKQGDSLTFFEPGGRRTEAVLEAAEEIAWSGSPLQAHRVILSCADGTVRQYRHLSPLTSAHEAYQALDNEILAGLRMHRLCGDRLYPASVSRLAGYEANGKEPFALVEHYRGSPIGSTSGRIVPGEGVRFQSTLLTGARWLNAAGIAHRSISPANVHWDGMTAQITDFSTATIVGAPREEIGRPPWQAPEQRPGQVEGWVSQKEDVWSVGRLIYYVATGRELIRSEQAKEEPELAHLLNGIFGPIEGRPTPRMLLTRLNLHDPVPQQIQPDAALEQGRADFHVHRMRKHPGLRTVNGSMPRPATQSPPPPPPEPDTRKGWWRR</sequence>
<dbReference type="GO" id="GO:0004674">
    <property type="term" value="F:protein serine/threonine kinase activity"/>
    <property type="evidence" value="ECO:0007669"/>
    <property type="project" value="TreeGrafter"/>
</dbReference>
<dbReference type="OrthoDB" id="4028076at2"/>
<feature type="domain" description="Protein kinase" evidence="2">
    <location>
        <begin position="9"/>
        <end position="294"/>
    </location>
</feature>
<dbReference type="GO" id="GO:0005524">
    <property type="term" value="F:ATP binding"/>
    <property type="evidence" value="ECO:0007669"/>
    <property type="project" value="InterPro"/>
</dbReference>
<evidence type="ECO:0000256" key="1">
    <source>
        <dbReference type="SAM" id="MobiDB-lite"/>
    </source>
</evidence>
<dbReference type="PROSITE" id="PS50011">
    <property type="entry name" value="PROTEIN_KINASE_DOM"/>
    <property type="match status" value="1"/>
</dbReference>
<comment type="caution">
    <text evidence="3">The sequence shown here is derived from an EMBL/GenBank/DDBJ whole genome shotgun (WGS) entry which is preliminary data.</text>
</comment>
<evidence type="ECO:0000313" key="3">
    <source>
        <dbReference type="EMBL" id="TKK85242.1"/>
    </source>
</evidence>
<reference evidence="3 4" key="1">
    <citation type="submission" date="2019-04" db="EMBL/GenBank/DDBJ databases">
        <title>Herbidospora sp. NEAU-GS14.nov., a novel actinomycete isolated from soil.</title>
        <authorList>
            <person name="Han L."/>
        </authorList>
    </citation>
    <scope>NUCLEOTIDE SEQUENCE [LARGE SCALE GENOMIC DNA]</scope>
    <source>
        <strain evidence="3 4">NEAU-GS14</strain>
    </source>
</reference>
<dbReference type="GO" id="GO:0005737">
    <property type="term" value="C:cytoplasm"/>
    <property type="evidence" value="ECO:0007669"/>
    <property type="project" value="TreeGrafter"/>
</dbReference>